<evidence type="ECO:0000256" key="9">
    <source>
        <dbReference type="ARBA" id="ARBA00022833"/>
    </source>
</evidence>
<feature type="transmembrane region" description="Helical" evidence="15">
    <location>
        <begin position="621"/>
        <end position="642"/>
    </location>
</feature>
<dbReference type="AlphaFoldDB" id="A0AAN7VGN5"/>
<keyword evidence="9" id="KW-0862">Zinc</keyword>
<name>A0AAN7VGN5_9COLE</name>
<evidence type="ECO:0000256" key="2">
    <source>
        <dbReference type="ARBA" id="ARBA00004477"/>
    </source>
</evidence>
<keyword evidence="6" id="KW-0479">Metal-binding</keyword>
<organism evidence="19 20">
    <name type="scientific">Pyrocoelia pectoralis</name>
    <dbReference type="NCBI Taxonomy" id="417401"/>
    <lineage>
        <taxon>Eukaryota</taxon>
        <taxon>Metazoa</taxon>
        <taxon>Ecdysozoa</taxon>
        <taxon>Arthropoda</taxon>
        <taxon>Hexapoda</taxon>
        <taxon>Insecta</taxon>
        <taxon>Pterygota</taxon>
        <taxon>Neoptera</taxon>
        <taxon>Endopterygota</taxon>
        <taxon>Coleoptera</taxon>
        <taxon>Polyphaga</taxon>
        <taxon>Elateriformia</taxon>
        <taxon>Elateroidea</taxon>
        <taxon>Lampyridae</taxon>
        <taxon>Lampyrinae</taxon>
        <taxon>Pyrocoelia</taxon>
    </lineage>
</organism>
<feature type="transmembrane region" description="Helical" evidence="15">
    <location>
        <begin position="422"/>
        <end position="445"/>
    </location>
</feature>
<dbReference type="InterPro" id="IPR053973">
    <property type="entry name" value="ERMP1-like_C"/>
</dbReference>
<feature type="transmembrane region" description="Helical" evidence="15">
    <location>
        <begin position="457"/>
        <end position="483"/>
    </location>
</feature>
<evidence type="ECO:0000313" key="19">
    <source>
        <dbReference type="EMBL" id="KAK5644973.1"/>
    </source>
</evidence>
<evidence type="ECO:0000256" key="4">
    <source>
        <dbReference type="ARBA" id="ARBA00022670"/>
    </source>
</evidence>
<evidence type="ECO:0000256" key="3">
    <source>
        <dbReference type="ARBA" id="ARBA00010918"/>
    </source>
</evidence>
<evidence type="ECO:0000256" key="8">
    <source>
        <dbReference type="ARBA" id="ARBA00022824"/>
    </source>
</evidence>
<dbReference type="PANTHER" id="PTHR12147">
    <property type="entry name" value="METALLOPEPTIDASE M28 FAMILY MEMBER"/>
    <property type="match status" value="1"/>
</dbReference>
<evidence type="ECO:0000256" key="12">
    <source>
        <dbReference type="ARBA" id="ARBA00023136"/>
    </source>
</evidence>
<evidence type="ECO:0000313" key="20">
    <source>
        <dbReference type="Proteomes" id="UP001329430"/>
    </source>
</evidence>
<dbReference type="GO" id="GO:0006508">
    <property type="term" value="P:proteolysis"/>
    <property type="evidence" value="ECO:0007669"/>
    <property type="project" value="UniProtKB-KW"/>
</dbReference>
<evidence type="ECO:0000256" key="5">
    <source>
        <dbReference type="ARBA" id="ARBA00022692"/>
    </source>
</evidence>
<dbReference type="InterPro" id="IPR007484">
    <property type="entry name" value="Peptidase_M28"/>
</dbReference>
<evidence type="ECO:0000259" key="18">
    <source>
        <dbReference type="Pfam" id="PF22249"/>
    </source>
</evidence>
<feature type="transmembrane region" description="Helical" evidence="15">
    <location>
        <begin position="33"/>
        <end position="56"/>
    </location>
</feature>
<sequence length="875" mass="97948">MIEMENVELDPLTLNENSNVDAKLKKMKNGVHSVSPIVGFIFIASIFVLYLLVYLIDGILPKPLTVADEKSYPTEFITERAQHHLKALTSLGPRIVGSPENEILAVEYLTGAVDKIRQLSHGSHKIEMDLQLVSGSYFMDYKPDGAISAYANVQNIIVKLHAANSTNNSLLVNAHFDSVSTSPGGSDDGINCAIMLEVLQKLTQTANDIQHNIIFLFNGAEETPLQASHGFITQHKWAKEVRVVVNLEAAGAGGKEILFQSGPKQPWLIDYYKKVPRPNGQVAGEEFFQSGAIPSDTDFRIFRDFGGTVGLDFAYDRNGYRYHTNFDDFENIPGGSYQHGGDNALALIRYLGSAPELSRIHEQVQGAVVYYDFMGLFMIVYSGWVIIFLNIVVSVLSLAVALKSFYDFNLGLSFATLKYVGLCFLVMLFSMLFALLFILIVALVIDSLKFSMSWYNNTWIILGLYNVPVIAMSFVVVVLYNRYNSKTNLGISIHAQVQAHIMRIIWAVLVLIGTCCGIRSTYVVLIIVLFQTTSFLVVHICRLQHSVHKWAIIYIVFTLIPNIFLMKAGLEIVSLLVPICGRIGSDKNPEIIIGVVTFMVTIPISSSYVPLLTLVRKPYTILVGLSIIFVIFFIIVFTPLGFPYSGNKDSPAPQRFWIYHLNKEIHDENGVRNKSGFFLLNLDRNSPYSVKKYVAEMNSMGEIEDCDTIFCGLPIGSSRMVPILHLSTWIPAVQPVFPSDIALTLNSKIVEGNMSTFNLTAFGAHSMNIYLSPKNGTTIQAVSLLQNLPKPIMWNGRYVYLMMYTCGKMKQQLTFTVSVKTPTVWNASVLDVAVAGKFMDDKYFVKTKEFDHFLAQFPNWTTVYSWLGSYKSWIF</sequence>
<feature type="transmembrane region" description="Helical" evidence="15">
    <location>
        <begin position="550"/>
        <end position="570"/>
    </location>
</feature>
<dbReference type="Pfam" id="PF22248">
    <property type="entry name" value="ERMP1_C"/>
    <property type="match status" value="1"/>
</dbReference>
<keyword evidence="4" id="KW-0645">Protease</keyword>
<evidence type="ECO:0000256" key="15">
    <source>
        <dbReference type="SAM" id="Phobius"/>
    </source>
</evidence>
<feature type="domain" description="Endoplasmic reticulum metallopeptidase 1-like C-terminal" evidence="17">
    <location>
        <begin position="651"/>
        <end position="873"/>
    </location>
</feature>
<evidence type="ECO:0000256" key="13">
    <source>
        <dbReference type="ARBA" id="ARBA00023180"/>
    </source>
</evidence>
<comment type="subcellular location">
    <subcellularLocation>
        <location evidence="2">Endoplasmic reticulum membrane</location>
        <topology evidence="2">Multi-pass membrane protein</topology>
    </subcellularLocation>
</comment>
<proteinExistence type="inferred from homology"/>
<dbReference type="CDD" id="cd03875">
    <property type="entry name" value="M28_Fxna_like"/>
    <property type="match status" value="1"/>
</dbReference>
<keyword evidence="11" id="KW-0482">Metalloprotease</keyword>
<evidence type="ECO:0000256" key="6">
    <source>
        <dbReference type="ARBA" id="ARBA00022723"/>
    </source>
</evidence>
<keyword evidence="12 15" id="KW-0472">Membrane</keyword>
<reference evidence="19 20" key="1">
    <citation type="journal article" date="2024" name="Insects">
        <title>An Improved Chromosome-Level Genome Assembly of the Firefly Pyrocoelia pectoralis.</title>
        <authorList>
            <person name="Fu X."/>
            <person name="Meyer-Rochow V.B."/>
            <person name="Ballantyne L."/>
            <person name="Zhu X."/>
        </authorList>
    </citation>
    <scope>NUCLEOTIDE SEQUENCE [LARGE SCALE GENOMIC DNA]</scope>
    <source>
        <strain evidence="19">XCY_ONT2</strain>
    </source>
</reference>
<evidence type="ECO:0000256" key="7">
    <source>
        <dbReference type="ARBA" id="ARBA00022801"/>
    </source>
</evidence>
<evidence type="ECO:0000256" key="14">
    <source>
        <dbReference type="ARBA" id="ARBA00078796"/>
    </source>
</evidence>
<dbReference type="Pfam" id="PF04389">
    <property type="entry name" value="Peptidase_M28"/>
    <property type="match status" value="1"/>
</dbReference>
<dbReference type="InterPro" id="IPR053974">
    <property type="entry name" value="ERMP1_1-A_TM"/>
</dbReference>
<evidence type="ECO:0000259" key="16">
    <source>
        <dbReference type="Pfam" id="PF04389"/>
    </source>
</evidence>
<evidence type="ECO:0000256" key="10">
    <source>
        <dbReference type="ARBA" id="ARBA00022989"/>
    </source>
</evidence>
<dbReference type="InterPro" id="IPR048024">
    <property type="entry name" value="Fxna-like_M28_dom"/>
</dbReference>
<feature type="transmembrane region" description="Helical" evidence="15">
    <location>
        <begin position="373"/>
        <end position="402"/>
    </location>
</feature>
<evidence type="ECO:0000256" key="11">
    <source>
        <dbReference type="ARBA" id="ARBA00023049"/>
    </source>
</evidence>
<dbReference type="PANTHER" id="PTHR12147:SF22">
    <property type="entry name" value="ENDOPLASMIC RETICULUM METALLOPEPTIDASE 1"/>
    <property type="match status" value="1"/>
</dbReference>
<keyword evidence="7" id="KW-0378">Hydrolase</keyword>
<dbReference type="GO" id="GO:0046872">
    <property type="term" value="F:metal ion binding"/>
    <property type="evidence" value="ECO:0007669"/>
    <property type="project" value="UniProtKB-KW"/>
</dbReference>
<feature type="domain" description="Endoplasmic reticulum metallopeptidase 1/1-A TM" evidence="18">
    <location>
        <begin position="422"/>
        <end position="636"/>
    </location>
</feature>
<comment type="caution">
    <text evidence="19">The sequence shown here is derived from an EMBL/GenBank/DDBJ whole genome shotgun (WGS) entry which is preliminary data.</text>
</comment>
<keyword evidence="8" id="KW-0256">Endoplasmic reticulum</keyword>
<keyword evidence="5 15" id="KW-0812">Transmembrane</keyword>
<comment type="similarity">
    <text evidence="3">Belongs to the peptidase M28 family.</text>
</comment>
<dbReference type="Proteomes" id="UP001329430">
    <property type="component" value="Chromosome 4"/>
</dbReference>
<comment type="cofactor">
    <cofactor evidence="1">
        <name>Zn(2+)</name>
        <dbReference type="ChEBI" id="CHEBI:29105"/>
    </cofactor>
</comment>
<evidence type="ECO:0000256" key="1">
    <source>
        <dbReference type="ARBA" id="ARBA00001947"/>
    </source>
</evidence>
<dbReference type="GO" id="GO:0005789">
    <property type="term" value="C:endoplasmic reticulum membrane"/>
    <property type="evidence" value="ECO:0007669"/>
    <property type="project" value="UniProtKB-SubCell"/>
</dbReference>
<keyword evidence="20" id="KW-1185">Reference proteome</keyword>
<dbReference type="Gene3D" id="3.40.630.10">
    <property type="entry name" value="Zn peptidases"/>
    <property type="match status" value="1"/>
</dbReference>
<dbReference type="GO" id="GO:0008235">
    <property type="term" value="F:metalloexopeptidase activity"/>
    <property type="evidence" value="ECO:0007669"/>
    <property type="project" value="InterPro"/>
</dbReference>
<protein>
    <recommendedName>
        <fullName evidence="14">FXNA-like protease</fullName>
    </recommendedName>
</protein>
<dbReference type="InterPro" id="IPR045175">
    <property type="entry name" value="M28_fam"/>
</dbReference>
<accession>A0AAN7VGN5</accession>
<feature type="transmembrane region" description="Helical" evidence="15">
    <location>
        <begin position="504"/>
        <end position="530"/>
    </location>
</feature>
<gene>
    <name evidence="19" type="ORF">RI129_006273</name>
</gene>
<dbReference type="Pfam" id="PF22249">
    <property type="entry name" value="ERMP1-TM"/>
    <property type="match status" value="1"/>
</dbReference>
<evidence type="ECO:0000259" key="17">
    <source>
        <dbReference type="Pfam" id="PF22248"/>
    </source>
</evidence>
<dbReference type="EMBL" id="JAVRBK010000004">
    <property type="protein sequence ID" value="KAK5644973.1"/>
    <property type="molecule type" value="Genomic_DNA"/>
</dbReference>
<feature type="domain" description="Peptidase M28" evidence="16">
    <location>
        <begin position="155"/>
        <end position="347"/>
    </location>
</feature>
<dbReference type="FunFam" id="3.40.630.10:FF:000008">
    <property type="entry name" value="Endoplasmic reticulum metallopeptidase 1"/>
    <property type="match status" value="1"/>
</dbReference>
<dbReference type="SUPFAM" id="SSF53187">
    <property type="entry name" value="Zn-dependent exopeptidases"/>
    <property type="match status" value="1"/>
</dbReference>
<keyword evidence="13" id="KW-0325">Glycoprotein</keyword>
<keyword evidence="10 15" id="KW-1133">Transmembrane helix</keyword>
<feature type="transmembrane region" description="Helical" evidence="15">
    <location>
        <begin position="591"/>
        <end position="609"/>
    </location>
</feature>